<name>A0A7J6WB68_THATH</name>
<comment type="caution">
    <text evidence="1">The sequence shown here is derived from an EMBL/GenBank/DDBJ whole genome shotgun (WGS) entry which is preliminary data.</text>
</comment>
<dbReference type="EMBL" id="JABWDY010019810">
    <property type="protein sequence ID" value="KAF5193635.1"/>
    <property type="molecule type" value="Genomic_DNA"/>
</dbReference>
<reference evidence="1 2" key="1">
    <citation type="submission" date="2020-06" db="EMBL/GenBank/DDBJ databases">
        <title>Transcriptomic and genomic resources for Thalictrum thalictroides and T. hernandezii: Facilitating candidate gene discovery in an emerging model plant lineage.</title>
        <authorList>
            <person name="Arias T."/>
            <person name="Riano-Pachon D.M."/>
            <person name="Di Stilio V.S."/>
        </authorList>
    </citation>
    <scope>NUCLEOTIDE SEQUENCE [LARGE SCALE GENOMIC DNA]</scope>
    <source>
        <strain evidence="2">cv. WT478/WT964</strain>
        <tissue evidence="1">Leaves</tissue>
    </source>
</reference>
<sequence length="75" mass="8299">MCKIFKYASIGRHIDSAHKKNNYHDAEETQIGGIVGGLHLPAESVAYEETIDDECGLASHLDRNDLANYILSLEP</sequence>
<accession>A0A7J6WB68</accession>
<evidence type="ECO:0000313" key="1">
    <source>
        <dbReference type="EMBL" id="KAF5193635.1"/>
    </source>
</evidence>
<dbReference type="Proteomes" id="UP000554482">
    <property type="component" value="Unassembled WGS sequence"/>
</dbReference>
<evidence type="ECO:0000313" key="2">
    <source>
        <dbReference type="Proteomes" id="UP000554482"/>
    </source>
</evidence>
<protein>
    <submittedName>
        <fullName evidence="1">Uncharacterized protein</fullName>
    </submittedName>
</protein>
<organism evidence="1 2">
    <name type="scientific">Thalictrum thalictroides</name>
    <name type="common">Rue-anemone</name>
    <name type="synonym">Anemone thalictroides</name>
    <dbReference type="NCBI Taxonomy" id="46969"/>
    <lineage>
        <taxon>Eukaryota</taxon>
        <taxon>Viridiplantae</taxon>
        <taxon>Streptophyta</taxon>
        <taxon>Embryophyta</taxon>
        <taxon>Tracheophyta</taxon>
        <taxon>Spermatophyta</taxon>
        <taxon>Magnoliopsida</taxon>
        <taxon>Ranunculales</taxon>
        <taxon>Ranunculaceae</taxon>
        <taxon>Thalictroideae</taxon>
        <taxon>Thalictrum</taxon>
    </lineage>
</organism>
<keyword evidence="2" id="KW-1185">Reference proteome</keyword>
<dbReference type="AlphaFoldDB" id="A0A7J6WB68"/>
<gene>
    <name evidence="1" type="ORF">FRX31_016778</name>
</gene>
<proteinExistence type="predicted"/>